<reference evidence="3 5" key="1">
    <citation type="journal article" date="2020" name="Stud. Mycol.">
        <title>101 Dothideomycetes genomes: a test case for predicting lifestyles and emergence of pathogens.</title>
        <authorList>
            <person name="Haridas S."/>
            <person name="Albert R."/>
            <person name="Binder M."/>
            <person name="Bloem J."/>
            <person name="Labutti K."/>
            <person name="Salamov A."/>
            <person name="Andreopoulos B."/>
            <person name="Baker S."/>
            <person name="Barry K."/>
            <person name="Bills G."/>
            <person name="Bluhm B."/>
            <person name="Cannon C."/>
            <person name="Castanera R."/>
            <person name="Culley D."/>
            <person name="Daum C."/>
            <person name="Ezra D."/>
            <person name="Gonzalez J."/>
            <person name="Henrissat B."/>
            <person name="Kuo A."/>
            <person name="Liang C."/>
            <person name="Lipzen A."/>
            <person name="Lutzoni F."/>
            <person name="Magnuson J."/>
            <person name="Mondo S."/>
            <person name="Nolan M."/>
            <person name="Ohm R."/>
            <person name="Pangilinan J."/>
            <person name="Park H.-J."/>
            <person name="Ramirez L."/>
            <person name="Alfaro M."/>
            <person name="Sun H."/>
            <person name="Tritt A."/>
            <person name="Yoshinaga Y."/>
            <person name="Zwiers L.-H."/>
            <person name="Turgeon B."/>
            <person name="Goodwin S."/>
            <person name="Spatafora J."/>
            <person name="Crous P."/>
            <person name="Grigoriev I."/>
        </authorList>
    </citation>
    <scope>NUCLEOTIDE SEQUENCE</scope>
    <source>
        <strain evidence="3 5">CBS 304.34</strain>
    </source>
</reference>
<dbReference type="Proteomes" id="UP000504636">
    <property type="component" value="Unplaced"/>
</dbReference>
<protein>
    <submittedName>
        <fullName evidence="3 5">Uncharacterized protein</fullName>
    </submittedName>
</protein>
<feature type="compositionally biased region" description="Basic and acidic residues" evidence="2">
    <location>
        <begin position="99"/>
        <end position="117"/>
    </location>
</feature>
<feature type="region of interest" description="Disordered" evidence="2">
    <location>
        <begin position="219"/>
        <end position="249"/>
    </location>
</feature>
<feature type="compositionally biased region" description="Basic and acidic residues" evidence="2">
    <location>
        <begin position="234"/>
        <end position="249"/>
    </location>
</feature>
<dbReference type="AlphaFoldDB" id="A0A6A6YCZ8"/>
<feature type="coiled-coil region" evidence="1">
    <location>
        <begin position="15"/>
        <end position="63"/>
    </location>
</feature>
<evidence type="ECO:0000256" key="1">
    <source>
        <dbReference type="SAM" id="Coils"/>
    </source>
</evidence>
<reference evidence="5" key="2">
    <citation type="submission" date="2020-04" db="EMBL/GenBank/DDBJ databases">
        <authorList>
            <consortium name="NCBI Genome Project"/>
        </authorList>
    </citation>
    <scope>NUCLEOTIDE SEQUENCE</scope>
    <source>
        <strain evidence="5">CBS 304.34</strain>
    </source>
</reference>
<dbReference type="GeneID" id="54466822"/>
<evidence type="ECO:0000256" key="2">
    <source>
        <dbReference type="SAM" id="MobiDB-lite"/>
    </source>
</evidence>
<evidence type="ECO:0000313" key="3">
    <source>
        <dbReference type="EMBL" id="KAF2805717.1"/>
    </source>
</evidence>
<organism evidence="3">
    <name type="scientific">Mytilinidion resinicola</name>
    <dbReference type="NCBI Taxonomy" id="574789"/>
    <lineage>
        <taxon>Eukaryota</taxon>
        <taxon>Fungi</taxon>
        <taxon>Dikarya</taxon>
        <taxon>Ascomycota</taxon>
        <taxon>Pezizomycotina</taxon>
        <taxon>Dothideomycetes</taxon>
        <taxon>Pleosporomycetidae</taxon>
        <taxon>Mytilinidiales</taxon>
        <taxon>Mytilinidiaceae</taxon>
        <taxon>Mytilinidion</taxon>
    </lineage>
</organism>
<gene>
    <name evidence="3 5" type="ORF">BDZ99DRAFT_524666</name>
</gene>
<feature type="compositionally biased region" description="Polar residues" evidence="2">
    <location>
        <begin position="87"/>
        <end position="98"/>
    </location>
</feature>
<reference evidence="5" key="3">
    <citation type="submission" date="2025-04" db="UniProtKB">
        <authorList>
            <consortium name="RefSeq"/>
        </authorList>
    </citation>
    <scope>IDENTIFICATION</scope>
    <source>
        <strain evidence="5">CBS 304.34</strain>
    </source>
</reference>
<evidence type="ECO:0000313" key="5">
    <source>
        <dbReference type="RefSeq" id="XP_033572681.1"/>
    </source>
</evidence>
<dbReference type="OrthoDB" id="3864188at2759"/>
<feature type="region of interest" description="Disordered" evidence="2">
    <location>
        <begin position="87"/>
        <end position="157"/>
    </location>
</feature>
<proteinExistence type="predicted"/>
<keyword evidence="4" id="KW-1185">Reference proteome</keyword>
<feature type="region of interest" description="Disordered" evidence="2">
    <location>
        <begin position="470"/>
        <end position="545"/>
    </location>
</feature>
<sequence length="545" mass="61443">MADPSGQLNLLRDQHASLKSLHERKSSELRKLQEQSLCLQERLDELEDELEKVEEEKFGTKVAVRKQERAIRDSTLRSSLLASYHSLKNSTSKQSETQLRIENDDFRHTQTRTDRSTRAQGASDRLGSRPYRVAPMDERRQAPSLRSQAESDVESGRVQVSQASSPLSFMASSSTRNVGGSIPSAAYRAAEIPTRTANMPPEYRSGAPVANLGIHEVIDLGDRDGGSDDSADLEGEHDPDYSQSSNEDHRYSFLEISGRRNYLPKYPHVVCLHDGSWIELACGTCGRNCFGPDFIKGLKGFLRHLQGHGITTHLDYSDVISRCKVRDLSGAQVEALELGLPGAPEMKMRDPTYLQIEKPKITRVQAPVDDFPELPTVVRCSDGNYVELRCKLCNANSWVKHRTPYTLRPYRKWVGFRQHLRQTHKEEWHEKKDAVGRDGTAHDTILSLCIQKILTNNQLQAIRQHGASAYKVKLNPTQGPKRQREPSITSTSTNDNPDDSGDEDTTRSTDDDDDSVITSRELPRTRNRDRKRPCPDNEIVSAPHR</sequence>
<keyword evidence="1" id="KW-0175">Coiled coil</keyword>
<dbReference type="RefSeq" id="XP_033572681.1">
    <property type="nucleotide sequence ID" value="XM_033725929.1"/>
</dbReference>
<evidence type="ECO:0000313" key="4">
    <source>
        <dbReference type="Proteomes" id="UP000504636"/>
    </source>
</evidence>
<feature type="compositionally biased region" description="Polar residues" evidence="2">
    <location>
        <begin position="475"/>
        <end position="495"/>
    </location>
</feature>
<accession>A0A6A6YCZ8</accession>
<name>A0A6A6YCZ8_9PEZI</name>
<dbReference type="EMBL" id="MU003709">
    <property type="protein sequence ID" value="KAF2805717.1"/>
    <property type="molecule type" value="Genomic_DNA"/>
</dbReference>